<sequence length="106" mass="11587">MAEHEESLDGWAARRDACRPDPGERRPVPLSERGRGAHVAPDTPRGVEEWDGQEWVPVSAAANYPAAAAETGVDAAARAERVPLPKFGCLPELPEPYRPTIPFHRP</sequence>
<dbReference type="AlphaFoldDB" id="A0A4Z1CUD1"/>
<evidence type="ECO:0000256" key="1">
    <source>
        <dbReference type="SAM" id="MobiDB-lite"/>
    </source>
</evidence>
<feature type="region of interest" description="Disordered" evidence="1">
    <location>
        <begin position="1"/>
        <end position="48"/>
    </location>
</feature>
<dbReference type="EMBL" id="SRRT01000010">
    <property type="protein sequence ID" value="TGN72508.1"/>
    <property type="molecule type" value="Genomic_DNA"/>
</dbReference>
<name>A0A4Z1CUD1_9ACTN</name>
<keyword evidence="3" id="KW-1185">Reference proteome</keyword>
<gene>
    <name evidence="2" type="ORF">E5083_28590</name>
</gene>
<organism evidence="2 3">
    <name type="scientific">Streptomyces bauhiniae</name>
    <dbReference type="NCBI Taxonomy" id="2340725"/>
    <lineage>
        <taxon>Bacteria</taxon>
        <taxon>Bacillati</taxon>
        <taxon>Actinomycetota</taxon>
        <taxon>Actinomycetes</taxon>
        <taxon>Kitasatosporales</taxon>
        <taxon>Streptomycetaceae</taxon>
        <taxon>Streptomyces</taxon>
    </lineage>
</organism>
<dbReference type="InterPro" id="IPR045733">
    <property type="entry name" value="DUF6087"/>
</dbReference>
<evidence type="ECO:0000313" key="3">
    <source>
        <dbReference type="Proteomes" id="UP000298159"/>
    </source>
</evidence>
<comment type="caution">
    <text evidence="2">The sequence shown here is derived from an EMBL/GenBank/DDBJ whole genome shotgun (WGS) entry which is preliminary data.</text>
</comment>
<dbReference type="GeneID" id="95451537"/>
<evidence type="ECO:0000313" key="2">
    <source>
        <dbReference type="EMBL" id="TGN72508.1"/>
    </source>
</evidence>
<reference evidence="2 3" key="1">
    <citation type="submission" date="2019-04" db="EMBL/GenBank/DDBJ databases">
        <title>Streptomyces sp. nov. Bv016 isolated from bark of Buahinia variegata.</title>
        <authorList>
            <person name="Kanchanasin P."/>
            <person name="Tanasupawat S."/>
            <person name="Yuki M."/>
            <person name="Kudo T."/>
        </authorList>
    </citation>
    <scope>NUCLEOTIDE SEQUENCE [LARGE SCALE GENOMIC DNA]</scope>
    <source>
        <strain evidence="2 3">Bv016</strain>
    </source>
</reference>
<feature type="compositionally biased region" description="Basic and acidic residues" evidence="1">
    <location>
        <begin position="1"/>
        <end position="35"/>
    </location>
</feature>
<protein>
    <submittedName>
        <fullName evidence="2">Uncharacterized protein</fullName>
    </submittedName>
</protein>
<dbReference type="Proteomes" id="UP000298159">
    <property type="component" value="Unassembled WGS sequence"/>
</dbReference>
<dbReference type="Pfam" id="PF19565">
    <property type="entry name" value="DUF6087"/>
    <property type="match status" value="1"/>
</dbReference>
<accession>A0A4Z1CUD1</accession>
<dbReference type="RefSeq" id="WP_135788579.1">
    <property type="nucleotide sequence ID" value="NZ_SRRT01000010.1"/>
</dbReference>
<proteinExistence type="predicted"/>